<feature type="transmembrane region" description="Helical" evidence="8">
    <location>
        <begin position="299"/>
        <end position="319"/>
    </location>
</feature>
<reference evidence="9 10" key="1">
    <citation type="submission" date="2011-09" db="EMBL/GenBank/DDBJ databases">
        <authorList>
            <consortium name="US DOE Joint Genome Institute (JGI-PGF)"/>
            <person name="Lucas S."/>
            <person name="Han J."/>
            <person name="Lapidus A."/>
            <person name="Cheng J.-F."/>
            <person name="Goodwin L."/>
            <person name="Pitluck S."/>
            <person name="Peters L."/>
            <person name="Land M.L."/>
            <person name="Hauser L."/>
            <person name="Orellana R."/>
            <person name="Lovley D."/>
            <person name="Woyke T.J."/>
        </authorList>
    </citation>
    <scope>NUCLEOTIDE SEQUENCE [LARGE SCALE GENOMIC DNA]</scope>
    <source>
        <strain evidence="9 10">2ac9</strain>
    </source>
</reference>
<comment type="cofactor">
    <cofactor evidence="7">
        <name>Mg(2+)</name>
        <dbReference type="ChEBI" id="CHEBI:18420"/>
    </cofactor>
</comment>
<dbReference type="GO" id="GO:0044038">
    <property type="term" value="P:cell wall macromolecule biosynthetic process"/>
    <property type="evidence" value="ECO:0007669"/>
    <property type="project" value="TreeGrafter"/>
</dbReference>
<evidence type="ECO:0000313" key="9">
    <source>
        <dbReference type="EMBL" id="EIM63352.1"/>
    </source>
</evidence>
<dbReference type="GO" id="GO:0071555">
    <property type="term" value="P:cell wall organization"/>
    <property type="evidence" value="ECO:0007669"/>
    <property type="project" value="TreeGrafter"/>
</dbReference>
<evidence type="ECO:0000256" key="2">
    <source>
        <dbReference type="ARBA" id="ARBA00022475"/>
    </source>
</evidence>
<keyword evidence="4 8" id="KW-0812">Transmembrane</keyword>
<evidence type="ECO:0000256" key="1">
    <source>
        <dbReference type="ARBA" id="ARBA00004651"/>
    </source>
</evidence>
<feature type="binding site" evidence="7">
    <location>
        <position position="139"/>
    </location>
    <ligand>
        <name>Mg(2+)</name>
        <dbReference type="ChEBI" id="CHEBI:18420"/>
    </ligand>
</feature>
<dbReference type="GO" id="GO:0016780">
    <property type="term" value="F:phosphotransferase activity, for other substituted phosphate groups"/>
    <property type="evidence" value="ECO:0007669"/>
    <property type="project" value="InterPro"/>
</dbReference>
<keyword evidence="10" id="KW-1185">Reference proteome</keyword>
<accession>I5B1I9</accession>
<evidence type="ECO:0000256" key="6">
    <source>
        <dbReference type="ARBA" id="ARBA00023136"/>
    </source>
</evidence>
<evidence type="ECO:0000313" key="10">
    <source>
        <dbReference type="Proteomes" id="UP000005778"/>
    </source>
</evidence>
<keyword evidence="3 9" id="KW-0808">Transferase</keyword>
<dbReference type="EMBL" id="CM001488">
    <property type="protein sequence ID" value="EIM63352.1"/>
    <property type="molecule type" value="Genomic_DNA"/>
</dbReference>
<dbReference type="OrthoDB" id="9783652at2"/>
<dbReference type="InterPro" id="IPR000715">
    <property type="entry name" value="Glycosyl_transferase_4"/>
</dbReference>
<feature type="transmembrane region" description="Helical" evidence="8">
    <location>
        <begin position="273"/>
        <end position="293"/>
    </location>
</feature>
<dbReference type="AlphaFoldDB" id="I5B1I9"/>
<feature type="transmembrane region" description="Helical" evidence="8">
    <location>
        <begin position="170"/>
        <end position="189"/>
    </location>
</feature>
<feature type="transmembrane region" description="Helical" evidence="8">
    <location>
        <begin position="146"/>
        <end position="164"/>
    </location>
</feature>
<keyword evidence="5 8" id="KW-1133">Transmembrane helix</keyword>
<feature type="transmembrane region" description="Helical" evidence="8">
    <location>
        <begin position="48"/>
        <end position="74"/>
    </location>
</feature>
<keyword evidence="2" id="KW-1003">Cell membrane</keyword>
<keyword evidence="6 8" id="KW-0472">Membrane</keyword>
<evidence type="ECO:0000256" key="4">
    <source>
        <dbReference type="ARBA" id="ARBA00022692"/>
    </source>
</evidence>
<keyword evidence="7" id="KW-0479">Metal-binding</keyword>
<dbReference type="STRING" id="879212.DespoDRAFT_01404"/>
<sequence>MKEIILLFLCFFLGIAGAWTLIRLGEQIGMTDLPNERSSHNKKVCKGGGIGILFAIMIASFFLKIAHFLWLPALGISLASLWGGDRYKLTVKQRLFVHFGCGIYFLLFLSETIKIGGDFYLLSIPLALLFIVGTSNFYNFMDGIDGIAGITGLVGFLLLANYGIRIHAAPNYITFCVCICASCIGFLFFNFPRAKVFLGDVGSILIGFVFSCLTIVLANSAMDFLIMAGFIFPFYIDEISTMVIRIKDRESLILAHRRHLYQLLVNEMETPHWLVSVGYGIFQAIVGLSLMTVKPLGVSAIFSTYFIYSMLFIVISLLVRSKAHAYK</sequence>
<dbReference type="PANTHER" id="PTHR22926:SF3">
    <property type="entry name" value="UNDECAPRENYL-PHOSPHATE ALPHA-N-ACETYLGLUCOSAMINYL 1-PHOSPHATE TRANSFERASE"/>
    <property type="match status" value="1"/>
</dbReference>
<evidence type="ECO:0000256" key="8">
    <source>
        <dbReference type="SAM" id="Phobius"/>
    </source>
</evidence>
<name>I5B1I9_9BACT</name>
<keyword evidence="7" id="KW-0460">Magnesium</keyword>
<dbReference type="PANTHER" id="PTHR22926">
    <property type="entry name" value="PHOSPHO-N-ACETYLMURAMOYL-PENTAPEPTIDE-TRANSFERASE"/>
    <property type="match status" value="1"/>
</dbReference>
<evidence type="ECO:0000256" key="7">
    <source>
        <dbReference type="PIRSR" id="PIRSR600715-1"/>
    </source>
</evidence>
<dbReference type="Pfam" id="PF00953">
    <property type="entry name" value="Glycos_transf_4"/>
    <property type="match status" value="1"/>
</dbReference>
<comment type="subcellular location">
    <subcellularLocation>
        <location evidence="1">Cell membrane</location>
        <topology evidence="1">Multi-pass membrane protein</topology>
    </subcellularLocation>
</comment>
<protein>
    <submittedName>
        <fullName evidence="9">UDP-N-acetylmuramyl pentapeptide phosphotransferase/UDP-N-acetylglucosamine-1-phosphate transferase</fullName>
    </submittedName>
</protein>
<gene>
    <name evidence="9" type="ORF">DespoDRAFT_01404</name>
</gene>
<dbReference type="eggNOG" id="COG0472">
    <property type="taxonomic scope" value="Bacteria"/>
</dbReference>
<organism evidence="9 10">
    <name type="scientific">Desulfobacter postgatei 2ac9</name>
    <dbReference type="NCBI Taxonomy" id="879212"/>
    <lineage>
        <taxon>Bacteria</taxon>
        <taxon>Pseudomonadati</taxon>
        <taxon>Thermodesulfobacteriota</taxon>
        <taxon>Desulfobacteria</taxon>
        <taxon>Desulfobacterales</taxon>
        <taxon>Desulfobacteraceae</taxon>
        <taxon>Desulfobacter</taxon>
    </lineage>
</organism>
<dbReference type="GO" id="GO:0009103">
    <property type="term" value="P:lipopolysaccharide biosynthetic process"/>
    <property type="evidence" value="ECO:0007669"/>
    <property type="project" value="TreeGrafter"/>
</dbReference>
<dbReference type="HOGENOM" id="CLU_023982_3_0_7"/>
<feature type="transmembrane region" description="Helical" evidence="8">
    <location>
        <begin position="95"/>
        <end position="113"/>
    </location>
</feature>
<evidence type="ECO:0000256" key="5">
    <source>
        <dbReference type="ARBA" id="ARBA00022989"/>
    </source>
</evidence>
<proteinExistence type="predicted"/>
<feature type="binding site" evidence="7">
    <location>
        <position position="200"/>
    </location>
    <ligand>
        <name>Mg(2+)</name>
        <dbReference type="ChEBI" id="CHEBI:18420"/>
    </ligand>
</feature>
<reference evidence="9 10" key="2">
    <citation type="submission" date="2012-02" db="EMBL/GenBank/DDBJ databases">
        <title>Improved High-Quality Draft sequence of Desulfobacter postgatei 2ac9.</title>
        <authorList>
            <consortium name="US DOE Joint Genome Institute"/>
            <person name="Lucas S."/>
            <person name="Han J."/>
            <person name="Lapidus A."/>
            <person name="Cheng J.-F."/>
            <person name="Goodwin L."/>
            <person name="Pitluck S."/>
            <person name="Peters L."/>
            <person name="Ovchinnikova G."/>
            <person name="Held B."/>
            <person name="Detter J.C."/>
            <person name="Han C."/>
            <person name="Tapia R."/>
            <person name="Land M."/>
            <person name="Hauser L."/>
            <person name="Kyrpides N."/>
            <person name="Ivanova N."/>
            <person name="Pagani I."/>
            <person name="Orellana R."/>
            <person name="Lovley D."/>
            <person name="Woyke T."/>
        </authorList>
    </citation>
    <scope>NUCLEOTIDE SEQUENCE [LARGE SCALE GENOMIC DNA]</scope>
    <source>
        <strain evidence="9 10">2ac9</strain>
    </source>
</reference>
<feature type="transmembrane region" description="Helical" evidence="8">
    <location>
        <begin position="196"/>
        <end position="218"/>
    </location>
</feature>
<evidence type="ECO:0000256" key="3">
    <source>
        <dbReference type="ARBA" id="ARBA00022679"/>
    </source>
</evidence>
<dbReference type="GO" id="GO:0005886">
    <property type="term" value="C:plasma membrane"/>
    <property type="evidence" value="ECO:0007669"/>
    <property type="project" value="UniProtKB-SubCell"/>
</dbReference>
<dbReference type="Proteomes" id="UP000005778">
    <property type="component" value="Chromosome"/>
</dbReference>
<feature type="transmembrane region" description="Helical" evidence="8">
    <location>
        <begin position="119"/>
        <end position="139"/>
    </location>
</feature>
<dbReference type="GO" id="GO:0046872">
    <property type="term" value="F:metal ion binding"/>
    <property type="evidence" value="ECO:0007669"/>
    <property type="project" value="UniProtKB-KW"/>
</dbReference>
<dbReference type="RefSeq" id="WP_004072413.1">
    <property type="nucleotide sequence ID" value="NZ_CM001488.1"/>
</dbReference>